<dbReference type="EMBL" id="KR029591">
    <property type="protein sequence ID" value="AKH47325.1"/>
    <property type="molecule type" value="Genomic_DNA"/>
</dbReference>
<sequence>MRIRYAENIWPGHPGTYRALGLALDVGDVADVPDAQARRMLADFPGRFVAVEAVEAPVPSGLPVSAAASKPKRRRRKAAPKKEST</sequence>
<proteinExistence type="predicted"/>
<feature type="region of interest" description="Disordered" evidence="1">
    <location>
        <begin position="60"/>
        <end position="85"/>
    </location>
</feature>
<evidence type="ECO:0000256" key="1">
    <source>
        <dbReference type="SAM" id="MobiDB-lite"/>
    </source>
</evidence>
<feature type="compositionally biased region" description="Basic residues" evidence="1">
    <location>
        <begin position="70"/>
        <end position="79"/>
    </location>
</feature>
<feature type="compositionally biased region" description="Low complexity" evidence="1">
    <location>
        <begin position="60"/>
        <end position="69"/>
    </location>
</feature>
<reference evidence="2" key="1">
    <citation type="journal article" date="2015" name="Front. Microbiol.">
        <title>Combining genomic sequencing methods to explore viral diversity and reveal potential virus-host interactions.</title>
        <authorList>
            <person name="Chow C.E."/>
            <person name="Winget D.M."/>
            <person name="White R.A.III."/>
            <person name="Hallam S.J."/>
            <person name="Suttle C.A."/>
        </authorList>
    </citation>
    <scope>NUCLEOTIDE SEQUENCE</scope>
    <source>
        <strain evidence="2">H4084949</strain>
    </source>
</reference>
<reference evidence="2" key="2">
    <citation type="submission" date="2015-03" db="EMBL/GenBank/DDBJ databases">
        <authorList>
            <person name="Chow C.-E.T."/>
            <person name="Winget D.M."/>
            <person name="White R.A.III."/>
            <person name="Hallam S.J."/>
            <person name="Suttle C.A."/>
        </authorList>
    </citation>
    <scope>NUCLEOTIDE SEQUENCE</scope>
    <source>
        <strain evidence="2">H4084949</strain>
    </source>
</reference>
<name>A0A0F7L5Y9_9VIRU</name>
<protein>
    <submittedName>
        <fullName evidence="2">Uncharacterized protein</fullName>
    </submittedName>
</protein>
<accession>A0A0F7L5Y9</accession>
<evidence type="ECO:0000313" key="2">
    <source>
        <dbReference type="EMBL" id="AKH47325.1"/>
    </source>
</evidence>
<organism evidence="2">
    <name type="scientific">uncultured marine virus</name>
    <dbReference type="NCBI Taxonomy" id="186617"/>
    <lineage>
        <taxon>Viruses</taxon>
        <taxon>environmental samples</taxon>
    </lineage>
</organism>